<protein>
    <submittedName>
        <fullName evidence="7">HlyD family efflux transporter periplasmic adaptor subunit</fullName>
    </submittedName>
</protein>
<dbReference type="Pfam" id="PF25954">
    <property type="entry name" value="Beta-barrel_RND_2"/>
    <property type="match status" value="1"/>
</dbReference>
<dbReference type="CDD" id="cd22265">
    <property type="entry name" value="UDM1_RNF168"/>
    <property type="match status" value="1"/>
</dbReference>
<evidence type="ECO:0000259" key="5">
    <source>
        <dbReference type="Pfam" id="PF25917"/>
    </source>
</evidence>
<dbReference type="GO" id="GO:0030313">
    <property type="term" value="C:cell envelope"/>
    <property type="evidence" value="ECO:0007669"/>
    <property type="project" value="UniProtKB-SubCell"/>
</dbReference>
<evidence type="ECO:0000259" key="6">
    <source>
        <dbReference type="Pfam" id="PF25954"/>
    </source>
</evidence>
<sequence length="420" mass="45681">MATAARPDPATERLTSRVQSLRLPAGQPVRRGGVVPWILVVLFATTAAYSGLGGVIPGLPRPLAAPEASEAEATDGATPNSDDETSAPVAAAPSSPGAVPAATGKIVLESKGYIIPEQQILVSPQVSGRVLELNFEAGQRVPQGMVLAVLDSTEYRAEYERIVAQVEAARQRLRESEQGNRPDEIRQSKAELEEAKTQLEQARSAYERKKDLFEKRIVTPQDLEDAESQYKSLLARVEKLSAMAQLMIDGPREERKRIAAADLKAAEAELTRAKWRLDNTIITAPISGTILKKNAELGNLVNPVAFNGSYSLCDMADLSKLEVELDIQERDIAKVQQNQRCRVRAEAFPERTYDGYVSRLMPIANRAKGAVPVRVRLSVPADEEGRYLKPEMGATVTFFDETIDPAQFGPASPSPQSTGP</sequence>
<feature type="region of interest" description="Disordered" evidence="4">
    <location>
        <begin position="66"/>
        <end position="100"/>
    </location>
</feature>
<evidence type="ECO:0000256" key="2">
    <source>
        <dbReference type="ARBA" id="ARBA00023054"/>
    </source>
</evidence>
<feature type="compositionally biased region" description="Low complexity" evidence="4">
    <location>
        <begin position="86"/>
        <end position="100"/>
    </location>
</feature>
<dbReference type="Gene3D" id="1.10.287.470">
    <property type="entry name" value="Helix hairpin bin"/>
    <property type="match status" value="2"/>
</dbReference>
<evidence type="ECO:0000256" key="3">
    <source>
        <dbReference type="SAM" id="Coils"/>
    </source>
</evidence>
<accession>A0A7C2NTJ9</accession>
<evidence type="ECO:0000256" key="4">
    <source>
        <dbReference type="SAM" id="MobiDB-lite"/>
    </source>
</evidence>
<feature type="domain" description="Multidrug resistance protein MdtA-like barrel-sandwich hybrid" evidence="5">
    <location>
        <begin position="120"/>
        <end position="302"/>
    </location>
</feature>
<feature type="domain" description="CusB-like beta-barrel" evidence="6">
    <location>
        <begin position="323"/>
        <end position="399"/>
    </location>
</feature>
<evidence type="ECO:0000313" key="7">
    <source>
        <dbReference type="EMBL" id="HEN14548.1"/>
    </source>
</evidence>
<comment type="caution">
    <text evidence="7">The sequence shown here is derived from an EMBL/GenBank/DDBJ whole genome shotgun (WGS) entry which is preliminary data.</text>
</comment>
<evidence type="ECO:0000256" key="1">
    <source>
        <dbReference type="ARBA" id="ARBA00004196"/>
    </source>
</evidence>
<proteinExistence type="predicted"/>
<feature type="coiled-coil region" evidence="3">
    <location>
        <begin position="152"/>
        <end position="243"/>
    </location>
</feature>
<organism evidence="7">
    <name type="scientific">Schlesneria paludicola</name>
    <dbReference type="NCBI Taxonomy" id="360056"/>
    <lineage>
        <taxon>Bacteria</taxon>
        <taxon>Pseudomonadati</taxon>
        <taxon>Planctomycetota</taxon>
        <taxon>Planctomycetia</taxon>
        <taxon>Planctomycetales</taxon>
        <taxon>Planctomycetaceae</taxon>
        <taxon>Schlesneria</taxon>
    </lineage>
</organism>
<comment type="subcellular location">
    <subcellularLocation>
        <location evidence="1">Cell envelope</location>
    </subcellularLocation>
</comment>
<dbReference type="InterPro" id="IPR058792">
    <property type="entry name" value="Beta-barrel_RND_2"/>
</dbReference>
<dbReference type="Pfam" id="PF25917">
    <property type="entry name" value="BSH_RND"/>
    <property type="match status" value="1"/>
</dbReference>
<dbReference type="SUPFAM" id="SSF111369">
    <property type="entry name" value="HlyD-like secretion proteins"/>
    <property type="match status" value="2"/>
</dbReference>
<dbReference type="InterPro" id="IPR050465">
    <property type="entry name" value="UPF0194_transport"/>
</dbReference>
<reference evidence="7" key="1">
    <citation type="journal article" date="2020" name="mSystems">
        <title>Genome- and Community-Level Interaction Insights into Carbon Utilization and Element Cycling Functions of Hydrothermarchaeota in Hydrothermal Sediment.</title>
        <authorList>
            <person name="Zhou Z."/>
            <person name="Liu Y."/>
            <person name="Xu W."/>
            <person name="Pan J."/>
            <person name="Luo Z.H."/>
            <person name="Li M."/>
        </authorList>
    </citation>
    <scope>NUCLEOTIDE SEQUENCE [LARGE SCALE GENOMIC DNA]</scope>
    <source>
        <strain evidence="7">SpSt-339</strain>
    </source>
</reference>
<dbReference type="PANTHER" id="PTHR32347:SF14">
    <property type="entry name" value="EFFLUX SYSTEM COMPONENT YKNX-RELATED"/>
    <property type="match status" value="1"/>
</dbReference>
<gene>
    <name evidence="7" type="ORF">ENQ76_03660</name>
</gene>
<keyword evidence="2 3" id="KW-0175">Coiled coil</keyword>
<dbReference type="PANTHER" id="PTHR32347">
    <property type="entry name" value="EFFLUX SYSTEM COMPONENT YKNX-RELATED"/>
    <property type="match status" value="1"/>
</dbReference>
<dbReference type="Gene3D" id="2.40.50.100">
    <property type="match status" value="1"/>
</dbReference>
<dbReference type="InterPro" id="IPR058625">
    <property type="entry name" value="MdtA-like_BSH"/>
</dbReference>
<dbReference type="EMBL" id="DSOK01000115">
    <property type="protein sequence ID" value="HEN14548.1"/>
    <property type="molecule type" value="Genomic_DNA"/>
</dbReference>
<name>A0A7C2NTJ9_9PLAN</name>
<dbReference type="Gene3D" id="2.40.30.170">
    <property type="match status" value="1"/>
</dbReference>
<dbReference type="AlphaFoldDB" id="A0A7C2NTJ9"/>